<dbReference type="AlphaFoldDB" id="A0A0C9Z1H6"/>
<name>A0A0C9Z1H6_9AGAM</name>
<proteinExistence type="predicted"/>
<gene>
    <name evidence="1" type="ORF">PISMIDRAFT_599137</name>
</gene>
<dbReference type="Proteomes" id="UP000054018">
    <property type="component" value="Unassembled WGS sequence"/>
</dbReference>
<reference evidence="1 2" key="1">
    <citation type="submission" date="2014-04" db="EMBL/GenBank/DDBJ databases">
        <authorList>
            <consortium name="DOE Joint Genome Institute"/>
            <person name="Kuo A."/>
            <person name="Kohler A."/>
            <person name="Costa M.D."/>
            <person name="Nagy L.G."/>
            <person name="Floudas D."/>
            <person name="Copeland A."/>
            <person name="Barry K.W."/>
            <person name="Cichocki N."/>
            <person name="Veneault-Fourrey C."/>
            <person name="LaButti K."/>
            <person name="Lindquist E.A."/>
            <person name="Lipzen A."/>
            <person name="Lundell T."/>
            <person name="Morin E."/>
            <person name="Murat C."/>
            <person name="Sun H."/>
            <person name="Tunlid A."/>
            <person name="Henrissat B."/>
            <person name="Grigoriev I.V."/>
            <person name="Hibbett D.S."/>
            <person name="Martin F."/>
            <person name="Nordberg H.P."/>
            <person name="Cantor M.N."/>
            <person name="Hua S.X."/>
        </authorList>
    </citation>
    <scope>NUCLEOTIDE SEQUENCE [LARGE SCALE GENOMIC DNA]</scope>
    <source>
        <strain evidence="1 2">441</strain>
    </source>
</reference>
<evidence type="ECO:0000313" key="1">
    <source>
        <dbReference type="EMBL" id="KIK20134.1"/>
    </source>
</evidence>
<keyword evidence="2" id="KW-1185">Reference proteome</keyword>
<evidence type="ECO:0000313" key="2">
    <source>
        <dbReference type="Proteomes" id="UP000054018"/>
    </source>
</evidence>
<organism evidence="1 2">
    <name type="scientific">Pisolithus microcarpus 441</name>
    <dbReference type="NCBI Taxonomy" id="765257"/>
    <lineage>
        <taxon>Eukaryota</taxon>
        <taxon>Fungi</taxon>
        <taxon>Dikarya</taxon>
        <taxon>Basidiomycota</taxon>
        <taxon>Agaricomycotina</taxon>
        <taxon>Agaricomycetes</taxon>
        <taxon>Agaricomycetidae</taxon>
        <taxon>Boletales</taxon>
        <taxon>Sclerodermatineae</taxon>
        <taxon>Pisolithaceae</taxon>
        <taxon>Pisolithus</taxon>
    </lineage>
</organism>
<reference evidence="2" key="2">
    <citation type="submission" date="2015-01" db="EMBL/GenBank/DDBJ databases">
        <title>Evolutionary Origins and Diversification of the Mycorrhizal Mutualists.</title>
        <authorList>
            <consortium name="DOE Joint Genome Institute"/>
            <consortium name="Mycorrhizal Genomics Consortium"/>
            <person name="Kohler A."/>
            <person name="Kuo A."/>
            <person name="Nagy L.G."/>
            <person name="Floudas D."/>
            <person name="Copeland A."/>
            <person name="Barry K.W."/>
            <person name="Cichocki N."/>
            <person name="Veneault-Fourrey C."/>
            <person name="LaButti K."/>
            <person name="Lindquist E.A."/>
            <person name="Lipzen A."/>
            <person name="Lundell T."/>
            <person name="Morin E."/>
            <person name="Murat C."/>
            <person name="Riley R."/>
            <person name="Ohm R."/>
            <person name="Sun H."/>
            <person name="Tunlid A."/>
            <person name="Henrissat B."/>
            <person name="Grigoriev I.V."/>
            <person name="Hibbett D.S."/>
            <person name="Martin F."/>
        </authorList>
    </citation>
    <scope>NUCLEOTIDE SEQUENCE [LARGE SCALE GENOMIC DNA]</scope>
    <source>
        <strain evidence="2">441</strain>
    </source>
</reference>
<accession>A0A0C9Z1H6</accession>
<dbReference type="HOGENOM" id="CLU_2574800_0_0_1"/>
<sequence length="81" mass="9386">MNTRPGKIRDYCHSGNAAWRRLKPCLQNEHAASCNGGQLKHDTACHDHHTKTRHGFFQHVAGAKLEFWTWLLDYREVIQGM</sequence>
<protein>
    <submittedName>
        <fullName evidence="1">Uncharacterized protein</fullName>
    </submittedName>
</protein>
<dbReference type="EMBL" id="KN833771">
    <property type="protein sequence ID" value="KIK20134.1"/>
    <property type="molecule type" value="Genomic_DNA"/>
</dbReference>